<feature type="compositionally biased region" description="Basic and acidic residues" evidence="16">
    <location>
        <begin position="368"/>
        <end position="377"/>
    </location>
</feature>
<dbReference type="Gene3D" id="1.10.287.70">
    <property type="match status" value="4"/>
</dbReference>
<keyword evidence="3" id="KW-1003">Cell membrane</keyword>
<keyword evidence="12" id="KW-0325">Glycoprotein</keyword>
<dbReference type="Gene3D" id="1.10.238.10">
    <property type="entry name" value="EF-hand"/>
    <property type="match status" value="1"/>
</dbReference>
<feature type="domain" description="Ion transport" evidence="18">
    <location>
        <begin position="1438"/>
        <end position="1714"/>
    </location>
</feature>
<evidence type="ECO:0000256" key="5">
    <source>
        <dbReference type="ARBA" id="ARBA00022673"/>
    </source>
</evidence>
<feature type="compositionally biased region" description="Low complexity" evidence="16">
    <location>
        <begin position="576"/>
        <end position="593"/>
    </location>
</feature>
<feature type="compositionally biased region" description="Basic and acidic residues" evidence="16">
    <location>
        <begin position="1"/>
        <end position="11"/>
    </location>
</feature>
<gene>
    <name evidence="19" type="ORF">RHTO0S_03e02916g</name>
</gene>
<feature type="domain" description="Ion transport" evidence="18">
    <location>
        <begin position="1766"/>
        <end position="2004"/>
    </location>
</feature>
<keyword evidence="8" id="KW-0851">Voltage-gated channel</keyword>
<feature type="transmembrane region" description="Helical" evidence="17">
    <location>
        <begin position="1690"/>
        <end position="1713"/>
    </location>
</feature>
<keyword evidence="5" id="KW-0107">Calcium channel</keyword>
<feature type="domain" description="Ion transport" evidence="18">
    <location>
        <begin position="1006"/>
        <end position="1240"/>
    </location>
</feature>
<feature type="transmembrane region" description="Helical" evidence="17">
    <location>
        <begin position="927"/>
        <end position="946"/>
    </location>
</feature>
<evidence type="ECO:0000259" key="18">
    <source>
        <dbReference type="Pfam" id="PF00520"/>
    </source>
</evidence>
<evidence type="ECO:0000256" key="11">
    <source>
        <dbReference type="ARBA" id="ARBA00023136"/>
    </source>
</evidence>
<keyword evidence="13" id="KW-0407">Ion channel</keyword>
<dbReference type="SUPFAM" id="SSF81324">
    <property type="entry name" value="Voltage-gated potassium channels"/>
    <property type="match status" value="4"/>
</dbReference>
<feature type="region of interest" description="Disordered" evidence="16">
    <location>
        <begin position="1"/>
        <end position="126"/>
    </location>
</feature>
<feature type="region of interest" description="Disordered" evidence="16">
    <location>
        <begin position="364"/>
        <end position="424"/>
    </location>
</feature>
<sequence>MSLDDNQRQERPQQPSSSHHPHSTSPSTLLDAQTAQDGSPRTQRERQLSLEAPLAVTTAVDRPVSPSSPLHSPEDGSEQPFGSLRRGSLRLRRGSEGGSGGLVSAGSAGQAGGAFSTADATARTRTASEGGWISFRSDSPAPTIERGARRHAGTVNLADGSVVRQLPSPPARHTPAADDPFQASTEAGPSTGFFDAEYSAASHAHGRSESQAYSLASETDYDPSLSTAHSFRHPLAHDIDEEELEVRSPLQPSLSTPPTRSNHRLGPFSSSSGPSRRPYLSPLSTSPSLARTPSPRRPSPSGEGGWHELSASRSNGDSQEHGQSAGLMRRGTLAAAAERLRRVSVRVVNLTGIDGEMLAEAEVEAEEAERAREEGRSPVDLTGRRRSSVGIGVTGVEDDGRSGESMGRRDADAPEDSADSGVEWEKEVQRSEKAFRMLRGKTLGVFGPDNVFRQACARVLTARWTEPVILLLIILQVVVQTMQSSYNVYEHPRPTKGFFHSWEDYVLFVVFCAFTVEIAARIVVTGLVINPPRPPTPPEIKPDIYGTPHRSPSLVTKIQSRLSPMPSPTPSRRRSPSPSDSRLSPLPSPSRLSPLPPSPTKATYPPAALTSADITSLDYARFPASNMSSVALMREDTPAPPIIDPGPAGVGLGFTSAPSTSLSQPFSIKSGLAAAFPAATAAAAANSHSAASSTTSHDPYGAHHQPSIFASAHTPYALSIKRQRQTYQQAFLRHSWNRIDALAVLCFWISFGLASTGLEASKNLWFFRSLSVLRAARLLAISPGTQIILQSLKKASPLLVNVGLFVAFAMLLFSIIGVQAFRGSYLRHCVWIDPQGVLANVTADQPCGGYMDAAGVTRTYFTLEGLPSGEPPKGFICGPPSICAETENPVNGRWSFDNILAALMQVTVTASSNTWTDGMYAMMSADYFASFLFYVAGVLIINYWMLNLFVAVITSTFGDIRDETKHSAFAATSALPVKVRFDDDRKPRRGLSKSADLIAKVYRKTRFFWIALVVVSISLQASRSYKMDQAKSDAYDWVELGLTIAFDVEIATRMFASLPDWRRFFDSPANRVDLFLAVTTSIIQLPGIFGTRAYVWLTCLQIARFYRVILAIPRMKRLLVRLVRTVYPLMNMILFLFLLTYLASLVAVEFFRGIPDPANDDTGYLTFYQFFDSFLAMYQILSSENWTDVLKTVLANEKGALQIVLAGVFVCGWMFVGYFVIGNLFIAVLNEGFQLAEEEKRLRQLEAFAVGQKRAVTAGWFRRFDPYTYATMRQRRRTERRQASTHEDVLDRRMTSSPEPLESPPEDEKSLSPPPTAASSVRFVDQAKKAFKFRSGLDTLTRIVQPPPSPLEPPSRGIHHVREATIEERERLQEQTQRQRKDTVAEFIEEHPSYDRSLFLFSQNSHIRRLCQSVVDPAYGDERINGQPPKKGRRLAFQAVIFAAIVASIAIAGIATPLYRRDYFLQQGQVRIAWYSLVEVALGVVFLAEFLVRITADGFIYSPNAYMLSLWRNIDGFVLLTVIVNVSTSLIEGPANNRFTRAFKAFRALRLINLWPRMREAFYNVLVLGIGRIVDASILAVLYIIPFAVWAQNIFSGLLYSCNDSSVTTKAECVGEYLASPTSDWTFLAPRVWSNPYVWSFDSFRSSLLILFEIISLEGWIDVMESVMQIKGPDLQPQQNASQFNALFFVIYNAIGASFILTVFVSVIIAAFVRRSGNSLLTTEQRQWQDLRQLMNRQRPAKRPKRRPDNAFRAWCYDRAVHKNGWWSRGVTVLYLVNIVVLMSQARSTDGAIIAYNFVFLGFTVAYLVDVVVRAFGLGRSFYENGWNIYDVVVISGTVATTIPVLLDVSEGALQLQKVFLVSLTVKLVQRSDSLNRLFKTAIASVPAIVSIFALWLVFFLVYVIFYNEIFGLTRWERKETNNANYYTFWSALVLLILQSTGEGWNEFMHDYTVDWPRCTYSSSYLLTDCGSPGWAYVLFITWNVLSMYLFVNLILAAVVDGFSFIWQDYGKVARITREDMRSFKKVWAEFDPERTGFIQPAVIPRFLHRLHGVFEIKIYRDAWSVPSLQAAAYRDPLDQHSSPAFHHYLGDRDALSLRRVDIDKLRQLVDGIDTGEVAARRRNYVRLYHEAMHDAEESLKGISLNKMLILLAHYRLVEDESALQLDELAKRRRKQELVTDWVDLDRVNSFLRMVVLRRRFLAHLEAKRQNRFSNLPAISVTDEGHDEPERDGGRTPSTDNSPARPSVAFAD</sequence>
<feature type="transmembrane region" description="Helical" evidence="17">
    <location>
        <begin position="1435"/>
        <end position="1460"/>
    </location>
</feature>
<dbReference type="PANTHER" id="PTHR45628">
    <property type="entry name" value="VOLTAGE-DEPENDENT CALCIUM CHANNEL TYPE A SUBUNIT ALPHA-1"/>
    <property type="match status" value="1"/>
</dbReference>
<feature type="transmembrane region" description="Helical" evidence="17">
    <location>
        <begin position="1132"/>
        <end position="1151"/>
    </location>
</feature>
<keyword evidence="10" id="KW-0406">Ion transport</keyword>
<dbReference type="EMBL" id="LK052938">
    <property type="protein sequence ID" value="CDR38071.1"/>
    <property type="molecule type" value="Genomic_DNA"/>
</dbReference>
<feature type="transmembrane region" description="Helical" evidence="17">
    <location>
        <begin position="1163"/>
        <end position="1181"/>
    </location>
</feature>
<reference evidence="19" key="1">
    <citation type="journal article" date="2014" name="Genome Announc.">
        <title>Draft genome sequence of Rhodosporidium toruloides CECT1137, an oleaginous yeast of biotechnological interest.</title>
        <authorList>
            <person name="Morin N."/>
            <person name="Calcas X."/>
            <person name="Devillers H."/>
            <person name="Durrens P."/>
            <person name="Sherman D.J."/>
            <person name="Nicaud J.-M."/>
            <person name="Neuveglise C."/>
        </authorList>
    </citation>
    <scope>NUCLEOTIDE SEQUENCE</scope>
    <source>
        <strain evidence="19">CECT1137</strain>
    </source>
</reference>
<feature type="transmembrane region" description="Helical" evidence="17">
    <location>
        <begin position="739"/>
        <end position="758"/>
    </location>
</feature>
<feature type="region of interest" description="Disordered" evidence="16">
    <location>
        <begin position="1273"/>
        <end position="1319"/>
    </location>
</feature>
<feature type="transmembrane region" description="Helical" evidence="17">
    <location>
        <begin position="1513"/>
        <end position="1531"/>
    </location>
</feature>
<proteinExistence type="inferred from homology"/>
<feature type="region of interest" description="Disordered" evidence="16">
    <location>
        <begin position="244"/>
        <end position="326"/>
    </location>
</feature>
<feature type="transmembrane region" description="Helical" evidence="17">
    <location>
        <begin position="1472"/>
        <end position="1492"/>
    </location>
</feature>
<keyword evidence="2" id="KW-0813">Transport</keyword>
<dbReference type="FunFam" id="1.10.287.70:FF:000093">
    <property type="entry name" value="Calcium channel subunit Cch1"/>
    <property type="match status" value="1"/>
</dbReference>
<evidence type="ECO:0000313" key="19">
    <source>
        <dbReference type="EMBL" id="CDR38071.1"/>
    </source>
</evidence>
<evidence type="ECO:0000256" key="10">
    <source>
        <dbReference type="ARBA" id="ARBA00023065"/>
    </source>
</evidence>
<evidence type="ECO:0000256" key="7">
    <source>
        <dbReference type="ARBA" id="ARBA00022837"/>
    </source>
</evidence>
<feature type="region of interest" description="Disordered" evidence="16">
    <location>
        <begin position="556"/>
        <end position="606"/>
    </location>
</feature>
<feature type="region of interest" description="Disordered" evidence="16">
    <location>
        <begin position="2216"/>
        <end position="2252"/>
    </location>
</feature>
<evidence type="ECO:0000256" key="2">
    <source>
        <dbReference type="ARBA" id="ARBA00022448"/>
    </source>
</evidence>
<dbReference type="GO" id="GO:0098703">
    <property type="term" value="P:calcium ion import across plasma membrane"/>
    <property type="evidence" value="ECO:0007669"/>
    <property type="project" value="TreeGrafter"/>
</dbReference>
<feature type="transmembrane region" description="Helical" evidence="17">
    <location>
        <begin position="1561"/>
        <end position="1585"/>
    </location>
</feature>
<dbReference type="InterPro" id="IPR050599">
    <property type="entry name" value="VDCC_alpha-1_subunit"/>
</dbReference>
<keyword evidence="11 17" id="KW-0472">Membrane</keyword>
<dbReference type="GO" id="GO:0008331">
    <property type="term" value="F:high voltage-gated calcium channel activity"/>
    <property type="evidence" value="ECO:0007669"/>
    <property type="project" value="TreeGrafter"/>
</dbReference>
<feature type="transmembrane region" description="Helical" evidence="17">
    <location>
        <begin position="1007"/>
        <end position="1025"/>
    </location>
</feature>
<evidence type="ECO:0000256" key="9">
    <source>
        <dbReference type="ARBA" id="ARBA00022989"/>
    </source>
</evidence>
<dbReference type="Gene3D" id="1.20.120.350">
    <property type="entry name" value="Voltage-gated potassium channels. Chain C"/>
    <property type="match status" value="5"/>
</dbReference>
<keyword evidence="6 17" id="KW-0812">Transmembrane</keyword>
<protein>
    <recommendedName>
        <fullName evidence="15">Calcium-channel protein CCH1</fullName>
    </recommendedName>
</protein>
<evidence type="ECO:0000256" key="12">
    <source>
        <dbReference type="ARBA" id="ARBA00023180"/>
    </source>
</evidence>
<dbReference type="PANTHER" id="PTHR45628:SF7">
    <property type="entry name" value="VOLTAGE-DEPENDENT CALCIUM CHANNEL TYPE A SUBUNIT ALPHA-1"/>
    <property type="match status" value="1"/>
</dbReference>
<evidence type="ECO:0000256" key="4">
    <source>
        <dbReference type="ARBA" id="ARBA00022568"/>
    </source>
</evidence>
<feature type="region of interest" description="Disordered" evidence="16">
    <location>
        <begin position="151"/>
        <end position="193"/>
    </location>
</feature>
<keyword evidence="4" id="KW-0109">Calcium transport</keyword>
<dbReference type="OrthoDB" id="416585at2759"/>
<evidence type="ECO:0000256" key="17">
    <source>
        <dbReference type="SAM" id="Phobius"/>
    </source>
</evidence>
<dbReference type="InterPro" id="IPR005821">
    <property type="entry name" value="Ion_trans_dom"/>
</dbReference>
<evidence type="ECO:0000256" key="15">
    <source>
        <dbReference type="ARBA" id="ARBA00067459"/>
    </source>
</evidence>
<feature type="transmembrane region" description="Helical" evidence="17">
    <location>
        <begin position="1792"/>
        <end position="1817"/>
    </location>
</feature>
<feature type="transmembrane region" description="Helical" evidence="17">
    <location>
        <begin position="1882"/>
        <end position="1906"/>
    </location>
</feature>
<feature type="compositionally biased region" description="Polar residues" evidence="16">
    <location>
        <begin position="30"/>
        <end position="41"/>
    </location>
</feature>
<name>A0A061ATM7_RHOTO</name>
<organism evidence="19">
    <name type="scientific">Rhodotorula toruloides</name>
    <name type="common">Yeast</name>
    <name type="synonym">Rhodosporidium toruloides</name>
    <dbReference type="NCBI Taxonomy" id="5286"/>
    <lineage>
        <taxon>Eukaryota</taxon>
        <taxon>Fungi</taxon>
        <taxon>Dikarya</taxon>
        <taxon>Basidiomycota</taxon>
        <taxon>Pucciniomycotina</taxon>
        <taxon>Microbotryomycetes</taxon>
        <taxon>Sporidiobolales</taxon>
        <taxon>Sporidiobolaceae</taxon>
        <taxon>Rhodotorula</taxon>
    </lineage>
</organism>
<feature type="transmembrane region" description="Helical" evidence="17">
    <location>
        <begin position="1926"/>
        <end position="1942"/>
    </location>
</feature>
<feature type="compositionally biased region" description="Low complexity" evidence="16">
    <location>
        <begin position="15"/>
        <end position="28"/>
    </location>
</feature>
<feature type="transmembrane region" description="Helical" evidence="17">
    <location>
        <begin position="1766"/>
        <end position="1786"/>
    </location>
</feature>
<dbReference type="GO" id="GO:0005891">
    <property type="term" value="C:voltage-gated calcium channel complex"/>
    <property type="evidence" value="ECO:0007669"/>
    <property type="project" value="TreeGrafter"/>
</dbReference>
<keyword evidence="7" id="KW-0106">Calcium</keyword>
<accession>A0A061ATM7</accession>
<evidence type="ECO:0000256" key="6">
    <source>
        <dbReference type="ARBA" id="ARBA00022692"/>
    </source>
</evidence>
<keyword evidence="9 17" id="KW-1133">Transmembrane helix</keyword>
<feature type="transmembrane region" description="Helical" evidence="17">
    <location>
        <begin position="1975"/>
        <end position="2000"/>
    </location>
</feature>
<feature type="domain" description="Ion transport" evidence="18">
    <location>
        <begin position="728"/>
        <end position="964"/>
    </location>
</feature>
<comment type="similarity">
    <text evidence="14">Belongs to the calcium channel alpha-1 subunit (TC 1.A.1.11) family.</text>
</comment>
<feature type="compositionally biased region" description="Basic and acidic residues" evidence="16">
    <location>
        <begin position="398"/>
        <end position="412"/>
    </location>
</feature>
<feature type="transmembrane region" description="Helical" evidence="17">
    <location>
        <begin position="798"/>
        <end position="818"/>
    </location>
</feature>
<evidence type="ECO:0000256" key="14">
    <source>
        <dbReference type="ARBA" id="ARBA00061395"/>
    </source>
</evidence>
<feature type="compositionally biased region" description="Low complexity" evidence="16">
    <location>
        <begin position="104"/>
        <end position="126"/>
    </location>
</feature>
<dbReference type="Pfam" id="PF00520">
    <property type="entry name" value="Ion_trans"/>
    <property type="match status" value="4"/>
</dbReference>
<comment type="subcellular location">
    <subcellularLocation>
        <location evidence="1">Cell membrane</location>
        <topology evidence="1">Multi-pass membrane protein</topology>
    </subcellularLocation>
</comment>
<feature type="compositionally biased region" description="Basic and acidic residues" evidence="16">
    <location>
        <begin position="1280"/>
        <end position="1294"/>
    </location>
</feature>
<evidence type="ECO:0000256" key="3">
    <source>
        <dbReference type="ARBA" id="ARBA00022475"/>
    </source>
</evidence>
<evidence type="ECO:0000256" key="8">
    <source>
        <dbReference type="ARBA" id="ARBA00022882"/>
    </source>
</evidence>
<feature type="transmembrane region" description="Helical" evidence="17">
    <location>
        <begin position="1829"/>
        <end position="1847"/>
    </location>
</feature>
<evidence type="ECO:0000256" key="13">
    <source>
        <dbReference type="ARBA" id="ARBA00023303"/>
    </source>
</evidence>
<feature type="transmembrane region" description="Helical" evidence="17">
    <location>
        <begin position="1201"/>
        <end position="1226"/>
    </location>
</feature>
<evidence type="ECO:0000256" key="1">
    <source>
        <dbReference type="ARBA" id="ARBA00004651"/>
    </source>
</evidence>
<feature type="compositionally biased region" description="Low complexity" evidence="16">
    <location>
        <begin position="247"/>
        <end position="293"/>
    </location>
</feature>
<dbReference type="InterPro" id="IPR027359">
    <property type="entry name" value="Volt_channel_dom_sf"/>
</dbReference>
<evidence type="ECO:0000256" key="16">
    <source>
        <dbReference type="SAM" id="MobiDB-lite"/>
    </source>
</evidence>